<dbReference type="Gene3D" id="3.60.10.10">
    <property type="entry name" value="Endonuclease/exonuclease/phosphatase"/>
    <property type="match status" value="1"/>
</dbReference>
<protein>
    <submittedName>
        <fullName evidence="2">Craniofacial development protein 2</fullName>
    </submittedName>
</protein>
<dbReference type="Pfam" id="PF03372">
    <property type="entry name" value="Exo_endo_phos"/>
    <property type="match status" value="1"/>
</dbReference>
<dbReference type="InterPro" id="IPR043128">
    <property type="entry name" value="Rev_trsase/Diguanyl_cyclase"/>
</dbReference>
<dbReference type="Pfam" id="PF00078">
    <property type="entry name" value="RVT_1"/>
    <property type="match status" value="1"/>
</dbReference>
<organism evidence="2">
    <name type="scientific">Cacopsylla melanoneura</name>
    <dbReference type="NCBI Taxonomy" id="428564"/>
    <lineage>
        <taxon>Eukaryota</taxon>
        <taxon>Metazoa</taxon>
        <taxon>Ecdysozoa</taxon>
        <taxon>Arthropoda</taxon>
        <taxon>Hexapoda</taxon>
        <taxon>Insecta</taxon>
        <taxon>Pterygota</taxon>
        <taxon>Neoptera</taxon>
        <taxon>Paraneoptera</taxon>
        <taxon>Hemiptera</taxon>
        <taxon>Sternorrhyncha</taxon>
        <taxon>Psylloidea</taxon>
        <taxon>Psyllidae</taxon>
        <taxon>Psyllinae</taxon>
        <taxon>Cacopsylla</taxon>
    </lineage>
</organism>
<dbReference type="SUPFAM" id="SSF56672">
    <property type="entry name" value="DNA/RNA polymerases"/>
    <property type="match status" value="1"/>
</dbReference>
<accession>A0A8D8VJJ5</accession>
<evidence type="ECO:0000313" key="2">
    <source>
        <dbReference type="EMBL" id="CAG6724649.1"/>
    </source>
</evidence>
<dbReference type="GO" id="GO:0071897">
    <property type="term" value="P:DNA biosynthetic process"/>
    <property type="evidence" value="ECO:0007669"/>
    <property type="project" value="UniProtKB-ARBA"/>
</dbReference>
<dbReference type="PANTHER" id="PTHR47027">
    <property type="entry name" value="REVERSE TRANSCRIPTASE DOMAIN-CONTAINING PROTEIN"/>
    <property type="match status" value="1"/>
</dbReference>
<dbReference type="InterPro" id="IPR000477">
    <property type="entry name" value="RT_dom"/>
</dbReference>
<dbReference type="AlphaFoldDB" id="A0A8D8VJJ5"/>
<dbReference type="CDD" id="cd01650">
    <property type="entry name" value="RT_nLTR_like"/>
    <property type="match status" value="1"/>
</dbReference>
<evidence type="ECO:0000259" key="1">
    <source>
        <dbReference type="PROSITE" id="PS50878"/>
    </source>
</evidence>
<dbReference type="EMBL" id="HBUF01368061">
    <property type="protein sequence ID" value="CAG6724648.1"/>
    <property type="molecule type" value="Transcribed_RNA"/>
</dbReference>
<dbReference type="GO" id="GO:0003824">
    <property type="term" value="F:catalytic activity"/>
    <property type="evidence" value="ECO:0007669"/>
    <property type="project" value="InterPro"/>
</dbReference>
<dbReference type="EMBL" id="HBUF01368060">
    <property type="protein sequence ID" value="CAG6724647.1"/>
    <property type="molecule type" value="Transcribed_RNA"/>
</dbReference>
<dbReference type="InterPro" id="IPR036691">
    <property type="entry name" value="Endo/exonu/phosph_ase_sf"/>
</dbReference>
<feature type="domain" description="Reverse transcriptase" evidence="1">
    <location>
        <begin position="548"/>
        <end position="818"/>
    </location>
</feature>
<dbReference type="InterPro" id="IPR043502">
    <property type="entry name" value="DNA/RNA_pol_sf"/>
</dbReference>
<dbReference type="PANTHER" id="PTHR47027:SF8">
    <property type="entry name" value="RIBONUCLEASE H"/>
    <property type="match status" value="1"/>
</dbReference>
<dbReference type="SUPFAM" id="SSF56219">
    <property type="entry name" value="DNase I-like"/>
    <property type="match status" value="1"/>
</dbReference>
<dbReference type="PROSITE" id="PS50878">
    <property type="entry name" value="RT_POL"/>
    <property type="match status" value="1"/>
</dbReference>
<reference evidence="2" key="1">
    <citation type="submission" date="2021-05" db="EMBL/GenBank/DDBJ databases">
        <authorList>
            <person name="Alioto T."/>
            <person name="Alioto T."/>
            <person name="Gomez Garrido J."/>
        </authorList>
    </citation>
    <scope>NUCLEOTIDE SEQUENCE</scope>
</reference>
<dbReference type="Gene3D" id="3.30.70.270">
    <property type="match status" value="1"/>
</dbReference>
<dbReference type="CDD" id="cd09076">
    <property type="entry name" value="L1-EN"/>
    <property type="match status" value="1"/>
</dbReference>
<dbReference type="InterPro" id="IPR005135">
    <property type="entry name" value="Endo/exonuclease/phosphatase"/>
</dbReference>
<sequence>MSLNNFFYQDIPKPEAKMNDRINILNVTDHGLRNPRSGRIRSEANQVVSRRNPCDKQKEEFKIGTWNVNTMLKHGKLDEIKEQMKKVNLDVLGVSETRWSGNGDFRSEEFRIIHSGLEKRGRNGVAVILKGKWRDNVLNTYHLSDRLIMIKLEAKPTNIYIIQVYFPTSRSPDQDIEDMYEQIEELLQLTENNSNVFIMGDFNACVGNEISPNTGNFGYGNRNKRGERLLDFCKQEDLIITNTYFQVPDRRRYTWKAPGDIKRYQIDFILVKTKYRHQVKSCYTYPGCEVDSDHNLLMARCNVKFKKRKNIPKTKKWALDKLKNNIVREEFKLELERQNKDTHDWENIKENIVKTADKVIGKNKLEPRKPWMTREILELIVKRNDLRNKDEAEYKRVKNEITSKCREAKEKWLKDQIEDIEIDIELNNTSKAYNKVKKLQHNPRTSSNIVKNKDGKILFENEKVVERWKEYLEELYKGEDIEIEDEYIECENNIDENSLGPEILRSEFNKSLKELSNKKATGIDNIPSELLQNLDKETEDKLFVLIQDCYITGTLPPDFVKSKTITIPKKGNATECGNYRTIALLSHASKILLNIVKNRLKGKVEEYIDEDQFGFRKGKGTREAILALRQILERRISVNRKTYMAFIDLEKAFDKVDWKLLFKTLKEKGIDWRDRRFIFKLYKDQITEIDINGSKRCAKINNGVRQGCPLSPYLFNIFIEASINILKNKTRGVIINAQHYHCIRFADDIAILADSENELNKMLKILSNALQKFQLKINPQKTKSILISKIQDHENVNIILNNIQIQQVQEFCYLGSIITSNNKSSPDIKRRIALAKQAFQNKNQLLTNQHLNIHLRKRFIKTFVWSVLTYASETWTIDENDRKKLEAAEMWMWRRMTKTRWIEKKSNERLLEEIQERRYLMKSIERRKIKLIGHIIRHNNFINNIFEGKIPGKIPRGRPRKKYFDDIQKSMNCETYKELKRAADDREDWLHRQGLAFRR</sequence>
<name>A0A8D8VJJ5_9HEMI</name>
<proteinExistence type="predicted"/>
<dbReference type="EMBL" id="HBUF01368062">
    <property type="protein sequence ID" value="CAG6724649.1"/>
    <property type="molecule type" value="Transcribed_RNA"/>
</dbReference>